<protein>
    <submittedName>
        <fullName evidence="1">Uncharacterized protein</fullName>
    </submittedName>
</protein>
<gene>
    <name evidence="1" type="ORF">M9458_014214</name>
</gene>
<sequence>SETPVCAGVRCTDSWQTAAFPVILRSPPRLWPVMRLLRKILLFLGACLNMSCRYQSNALDIPLE</sequence>
<organism evidence="1 2">
    <name type="scientific">Cirrhinus mrigala</name>
    <name type="common">Mrigala</name>
    <dbReference type="NCBI Taxonomy" id="683832"/>
    <lineage>
        <taxon>Eukaryota</taxon>
        <taxon>Metazoa</taxon>
        <taxon>Chordata</taxon>
        <taxon>Craniata</taxon>
        <taxon>Vertebrata</taxon>
        <taxon>Euteleostomi</taxon>
        <taxon>Actinopterygii</taxon>
        <taxon>Neopterygii</taxon>
        <taxon>Teleostei</taxon>
        <taxon>Ostariophysi</taxon>
        <taxon>Cypriniformes</taxon>
        <taxon>Cyprinidae</taxon>
        <taxon>Labeoninae</taxon>
        <taxon>Labeonini</taxon>
        <taxon>Cirrhinus</taxon>
    </lineage>
</organism>
<keyword evidence="2" id="KW-1185">Reference proteome</keyword>
<proteinExistence type="predicted"/>
<feature type="non-terminal residue" evidence="1">
    <location>
        <position position="1"/>
    </location>
</feature>
<feature type="non-terminal residue" evidence="1">
    <location>
        <position position="64"/>
    </location>
</feature>
<dbReference type="AlphaFoldDB" id="A0ABD0QZ44"/>
<evidence type="ECO:0000313" key="1">
    <source>
        <dbReference type="EMBL" id="KAL0191516.1"/>
    </source>
</evidence>
<comment type="caution">
    <text evidence="1">The sequence shown here is derived from an EMBL/GenBank/DDBJ whole genome shotgun (WGS) entry which is preliminary data.</text>
</comment>
<dbReference type="EMBL" id="JAMKFB020000006">
    <property type="protein sequence ID" value="KAL0191516.1"/>
    <property type="molecule type" value="Genomic_DNA"/>
</dbReference>
<name>A0ABD0QZ44_CIRMR</name>
<accession>A0ABD0QZ44</accession>
<evidence type="ECO:0000313" key="2">
    <source>
        <dbReference type="Proteomes" id="UP001529510"/>
    </source>
</evidence>
<reference evidence="1 2" key="1">
    <citation type="submission" date="2024-05" db="EMBL/GenBank/DDBJ databases">
        <title>Genome sequencing and assembly of Indian major carp, Cirrhinus mrigala (Hamilton, 1822).</title>
        <authorList>
            <person name="Mohindra V."/>
            <person name="Chowdhury L.M."/>
            <person name="Lal K."/>
            <person name="Jena J.K."/>
        </authorList>
    </citation>
    <scope>NUCLEOTIDE SEQUENCE [LARGE SCALE GENOMIC DNA]</scope>
    <source>
        <strain evidence="1">CM1030</strain>
        <tissue evidence="1">Blood</tissue>
    </source>
</reference>
<dbReference type="Proteomes" id="UP001529510">
    <property type="component" value="Unassembled WGS sequence"/>
</dbReference>